<reference evidence="2" key="1">
    <citation type="submission" date="2023-07" db="EMBL/GenBank/DDBJ databases">
        <title>Sorghum-associated microbial communities from plants grown in Nebraska, USA.</title>
        <authorList>
            <person name="Schachtman D."/>
        </authorList>
    </citation>
    <scope>NUCLEOTIDE SEQUENCE</scope>
    <source>
        <strain evidence="2">BE44</strain>
    </source>
</reference>
<feature type="domain" description="PIN" evidence="1">
    <location>
        <begin position="4"/>
        <end position="124"/>
    </location>
</feature>
<gene>
    <name evidence="2" type="ORF">J2X86_000356</name>
</gene>
<evidence type="ECO:0000313" key="3">
    <source>
        <dbReference type="Proteomes" id="UP001262767"/>
    </source>
</evidence>
<dbReference type="InterPro" id="IPR029060">
    <property type="entry name" value="PIN-like_dom_sf"/>
</dbReference>
<sequence length="148" mass="16947">MIITIDANILVAFFDDNAFDKGFIQFCKANNVQQVIIPAPAMSEFLSRDSAERFQFIQNKKRIASVVSFDEKAAYITADMAEDYYKDKLEIPKQKVKVDLQILGIAIANKSNFILTRDNDFKSYVDHLKLRIGIKTISDLQIIDDLFE</sequence>
<dbReference type="InterPro" id="IPR002716">
    <property type="entry name" value="PIN_dom"/>
</dbReference>
<dbReference type="Proteomes" id="UP001262767">
    <property type="component" value="Unassembled WGS sequence"/>
</dbReference>
<evidence type="ECO:0000313" key="2">
    <source>
        <dbReference type="EMBL" id="MDR6628368.1"/>
    </source>
</evidence>
<dbReference type="Pfam" id="PF01850">
    <property type="entry name" value="PIN"/>
    <property type="match status" value="1"/>
</dbReference>
<comment type="caution">
    <text evidence="2">The sequence shown here is derived from an EMBL/GenBank/DDBJ whole genome shotgun (WGS) entry which is preliminary data.</text>
</comment>
<dbReference type="RefSeq" id="WP_310076738.1">
    <property type="nucleotide sequence ID" value="NZ_JAVDSC010000001.1"/>
</dbReference>
<accession>A0AAW8LK07</accession>
<dbReference type="EMBL" id="JAVDSC010000001">
    <property type="protein sequence ID" value="MDR6628368.1"/>
    <property type="molecule type" value="Genomic_DNA"/>
</dbReference>
<protein>
    <submittedName>
        <fullName evidence="2">Nucleic acid-binding protein</fullName>
    </submittedName>
</protein>
<proteinExistence type="predicted"/>
<dbReference type="AlphaFoldDB" id="A0AAW8LK07"/>
<name>A0AAW8LK07_ACILW</name>
<dbReference type="Gene3D" id="3.40.50.1010">
    <property type="entry name" value="5'-nuclease"/>
    <property type="match status" value="1"/>
</dbReference>
<organism evidence="2 3">
    <name type="scientific">Acinetobacter lwoffii</name>
    <dbReference type="NCBI Taxonomy" id="28090"/>
    <lineage>
        <taxon>Bacteria</taxon>
        <taxon>Pseudomonadati</taxon>
        <taxon>Pseudomonadota</taxon>
        <taxon>Gammaproteobacteria</taxon>
        <taxon>Moraxellales</taxon>
        <taxon>Moraxellaceae</taxon>
        <taxon>Acinetobacter</taxon>
    </lineage>
</organism>
<evidence type="ECO:0000259" key="1">
    <source>
        <dbReference type="Pfam" id="PF01850"/>
    </source>
</evidence>
<dbReference type="SUPFAM" id="SSF88723">
    <property type="entry name" value="PIN domain-like"/>
    <property type="match status" value="1"/>
</dbReference>